<dbReference type="Proteomes" id="UP000192813">
    <property type="component" value="Unassembled WGS sequence"/>
</dbReference>
<keyword evidence="3" id="KW-0804">Transcription</keyword>
<organism evidence="5 6">
    <name type="scientific">Aerococcus viridans</name>
    <dbReference type="NCBI Taxonomy" id="1377"/>
    <lineage>
        <taxon>Bacteria</taxon>
        <taxon>Bacillati</taxon>
        <taxon>Bacillota</taxon>
        <taxon>Bacilli</taxon>
        <taxon>Lactobacillales</taxon>
        <taxon>Aerococcaceae</taxon>
        <taxon>Aerococcus</taxon>
    </lineage>
</organism>
<dbReference type="InterPro" id="IPR009057">
    <property type="entry name" value="Homeodomain-like_sf"/>
</dbReference>
<dbReference type="AlphaFoldDB" id="A0A2J9PND3"/>
<dbReference type="GO" id="GO:0003700">
    <property type="term" value="F:DNA-binding transcription factor activity"/>
    <property type="evidence" value="ECO:0007669"/>
    <property type="project" value="InterPro"/>
</dbReference>
<evidence type="ECO:0000259" key="4">
    <source>
        <dbReference type="PROSITE" id="PS01124"/>
    </source>
</evidence>
<name>A0A2J9PND3_9LACT</name>
<evidence type="ECO:0000313" key="6">
    <source>
        <dbReference type="Proteomes" id="UP000192813"/>
    </source>
</evidence>
<protein>
    <submittedName>
        <fullName evidence="5">AraC family transcriptional regulator</fullName>
    </submittedName>
</protein>
<evidence type="ECO:0000256" key="2">
    <source>
        <dbReference type="ARBA" id="ARBA00023125"/>
    </source>
</evidence>
<reference evidence="6" key="1">
    <citation type="submission" date="2017-12" db="EMBL/GenBank/DDBJ databases">
        <title>FDA dAtabase for Regulatory Grade micrObial Sequences (FDA-ARGOS): Supporting development and validation of Infectious Disease Dx tests.</title>
        <authorList>
            <person name="Hoffmann M."/>
            <person name="Allard M."/>
            <person name="Evans P."/>
            <person name="Brown E."/>
            <person name="Tallon L."/>
            <person name="Sadzewicz L."/>
            <person name="Sengamalay N."/>
            <person name="Ott S."/>
            <person name="Godinez A."/>
            <person name="Nagaraj S."/>
            <person name="Vavikolanu K."/>
            <person name="Aluvathingal J."/>
            <person name="Nadendla S."/>
            <person name="Sichtig H."/>
        </authorList>
    </citation>
    <scope>NUCLEOTIDE SEQUENCE [LARGE SCALE GENOMIC DNA]</scope>
    <source>
        <strain evidence="6">FDAARGOS_249</strain>
    </source>
</reference>
<dbReference type="SUPFAM" id="SSF46689">
    <property type="entry name" value="Homeodomain-like"/>
    <property type="match status" value="1"/>
</dbReference>
<keyword evidence="1" id="KW-0805">Transcription regulation</keyword>
<gene>
    <name evidence="5" type="ORF">A6J77_006260</name>
</gene>
<dbReference type="Pfam" id="PF12833">
    <property type="entry name" value="HTH_18"/>
    <property type="match status" value="1"/>
</dbReference>
<feature type="domain" description="HTH araC/xylS-type" evidence="4">
    <location>
        <begin position="189"/>
        <end position="286"/>
    </location>
</feature>
<dbReference type="PANTHER" id="PTHR43280:SF2">
    <property type="entry name" value="HTH-TYPE TRANSCRIPTIONAL REGULATOR EXSA"/>
    <property type="match status" value="1"/>
</dbReference>
<dbReference type="EMBL" id="NBTM02000001">
    <property type="protein sequence ID" value="PNL91848.1"/>
    <property type="molecule type" value="Genomic_DNA"/>
</dbReference>
<dbReference type="PANTHER" id="PTHR43280">
    <property type="entry name" value="ARAC-FAMILY TRANSCRIPTIONAL REGULATOR"/>
    <property type="match status" value="1"/>
</dbReference>
<keyword evidence="2" id="KW-0238">DNA-binding</keyword>
<dbReference type="PROSITE" id="PS01124">
    <property type="entry name" value="HTH_ARAC_FAMILY_2"/>
    <property type="match status" value="1"/>
</dbReference>
<proteinExistence type="predicted"/>
<dbReference type="RefSeq" id="WP_083069145.1">
    <property type="nucleotide sequence ID" value="NZ_CBCPHS010000009.1"/>
</dbReference>
<comment type="caution">
    <text evidence="5">The sequence shown here is derived from an EMBL/GenBank/DDBJ whole genome shotgun (WGS) entry which is preliminary data.</text>
</comment>
<dbReference type="SMART" id="SM00342">
    <property type="entry name" value="HTH_ARAC"/>
    <property type="match status" value="1"/>
</dbReference>
<evidence type="ECO:0000256" key="3">
    <source>
        <dbReference type="ARBA" id="ARBA00023163"/>
    </source>
</evidence>
<accession>A0A2J9PND3</accession>
<dbReference type="InterPro" id="IPR018060">
    <property type="entry name" value="HTH_AraC"/>
</dbReference>
<dbReference type="GO" id="GO:0043565">
    <property type="term" value="F:sequence-specific DNA binding"/>
    <property type="evidence" value="ECO:0007669"/>
    <property type="project" value="InterPro"/>
</dbReference>
<evidence type="ECO:0000313" key="5">
    <source>
        <dbReference type="EMBL" id="PNL91848.1"/>
    </source>
</evidence>
<dbReference type="Gene3D" id="1.10.10.60">
    <property type="entry name" value="Homeodomain-like"/>
    <property type="match status" value="1"/>
</dbReference>
<evidence type="ECO:0000256" key="1">
    <source>
        <dbReference type="ARBA" id="ARBA00023015"/>
    </source>
</evidence>
<sequence>MPTRTPPFRIKLKKVDQQKVDIYNRSSFHRNELLIPLRPFSIELADKKIDVSVRQIVVLPEPIMRRLILPEKDCGPHVDDHKLTEEKIYAYILSLGEPYLDAIADDFVETPEVKHVFDEPHVFSFSFVTWQHLLQNLIQLQLELKRPEDNIQKKMVFSIVSTIFLELYRLSSASNQNRFEMSEREILAYEIKHFIVDSYRKDITLQDIADKFDISTSTVNRVFQPYFHSTIYQFILELRLGYAYTLIESGLSITESWQKAGFNDYSNFYRAFIKHYHIRPHEVPKKGES</sequence>